<reference evidence="1 2" key="1">
    <citation type="submission" date="2019-10" db="EMBL/GenBank/DDBJ databases">
        <authorList>
            <person name="Palmer J.M."/>
        </authorList>
    </citation>
    <scope>NUCLEOTIDE SEQUENCE [LARGE SCALE GENOMIC DNA]</scope>
    <source>
        <strain evidence="1 2">TWF730</strain>
    </source>
</reference>
<organism evidence="1 2">
    <name type="scientific">Orbilia blumenaviensis</name>
    <dbReference type="NCBI Taxonomy" id="1796055"/>
    <lineage>
        <taxon>Eukaryota</taxon>
        <taxon>Fungi</taxon>
        <taxon>Dikarya</taxon>
        <taxon>Ascomycota</taxon>
        <taxon>Pezizomycotina</taxon>
        <taxon>Orbiliomycetes</taxon>
        <taxon>Orbiliales</taxon>
        <taxon>Orbiliaceae</taxon>
        <taxon>Orbilia</taxon>
    </lineage>
</organism>
<keyword evidence="2" id="KW-1185">Reference proteome</keyword>
<protein>
    <submittedName>
        <fullName evidence="1">Uncharacterized protein</fullName>
    </submittedName>
</protein>
<proteinExistence type="predicted"/>
<sequence>MLQRQAILRTGLRSLLYPKAFISRSNVRYYIVGNRVESVFVHPNPKRDINAPPPRSDNVEDEWLLSIKRRITKCLTYGTTPGEQQTAARLLKQLNQESDWRAYLDRFPPTDLAYGIRDFKPSAEEFDSKV</sequence>
<dbReference type="Proteomes" id="UP001373714">
    <property type="component" value="Unassembled WGS sequence"/>
</dbReference>
<gene>
    <name evidence="1" type="ORF">TWF730_004999</name>
</gene>
<evidence type="ECO:0000313" key="1">
    <source>
        <dbReference type="EMBL" id="KAK6361259.1"/>
    </source>
</evidence>
<name>A0AAV9VJ86_9PEZI</name>
<dbReference type="AlphaFoldDB" id="A0AAV9VJ86"/>
<accession>A0AAV9VJ86</accession>
<comment type="caution">
    <text evidence="1">The sequence shown here is derived from an EMBL/GenBank/DDBJ whole genome shotgun (WGS) entry which is preliminary data.</text>
</comment>
<evidence type="ECO:0000313" key="2">
    <source>
        <dbReference type="Proteomes" id="UP001373714"/>
    </source>
</evidence>
<dbReference type="EMBL" id="JAVHNS010000002">
    <property type="protein sequence ID" value="KAK6361259.1"/>
    <property type="molecule type" value="Genomic_DNA"/>
</dbReference>